<dbReference type="InterPro" id="IPR043128">
    <property type="entry name" value="Rev_trsase/Diguanyl_cyclase"/>
</dbReference>
<keyword evidence="3" id="KW-1133">Transmembrane helix</keyword>
<dbReference type="GO" id="GO:0052621">
    <property type="term" value="F:diguanylate cyclase activity"/>
    <property type="evidence" value="ECO:0007669"/>
    <property type="project" value="UniProtKB-EC"/>
</dbReference>
<dbReference type="InterPro" id="IPR050469">
    <property type="entry name" value="Diguanylate_Cyclase"/>
</dbReference>
<reference evidence="6" key="1">
    <citation type="journal article" date="2019" name="Int. J. Syst. Evol. Microbiol.">
        <title>The Global Catalogue of Microorganisms (GCM) 10K type strain sequencing project: providing services to taxonomists for standard genome sequencing and annotation.</title>
        <authorList>
            <consortium name="The Broad Institute Genomics Platform"/>
            <consortium name="The Broad Institute Genome Sequencing Center for Infectious Disease"/>
            <person name="Wu L."/>
            <person name="Ma J."/>
        </authorList>
    </citation>
    <scope>NUCLEOTIDE SEQUENCE [LARGE SCALE GENOMIC DNA]</scope>
    <source>
        <strain evidence="6">KCTC 52606</strain>
    </source>
</reference>
<dbReference type="PANTHER" id="PTHR45138:SF9">
    <property type="entry name" value="DIGUANYLATE CYCLASE DGCM-RELATED"/>
    <property type="match status" value="1"/>
</dbReference>
<dbReference type="CDD" id="cd01949">
    <property type="entry name" value="GGDEF"/>
    <property type="match status" value="1"/>
</dbReference>
<dbReference type="NCBIfam" id="TIGR00254">
    <property type="entry name" value="GGDEF"/>
    <property type="match status" value="1"/>
</dbReference>
<dbReference type="InterPro" id="IPR029787">
    <property type="entry name" value="Nucleotide_cyclase"/>
</dbReference>
<dbReference type="Gene3D" id="3.30.70.270">
    <property type="match status" value="1"/>
</dbReference>
<evidence type="ECO:0000256" key="3">
    <source>
        <dbReference type="SAM" id="Phobius"/>
    </source>
</evidence>
<dbReference type="PROSITE" id="PS50887">
    <property type="entry name" value="GGDEF"/>
    <property type="match status" value="1"/>
</dbReference>
<gene>
    <name evidence="5" type="ORF">ACFODK_01750</name>
</gene>
<feature type="transmembrane region" description="Helical" evidence="3">
    <location>
        <begin position="205"/>
        <end position="225"/>
    </location>
</feature>
<dbReference type="SMART" id="SM00267">
    <property type="entry name" value="GGDEF"/>
    <property type="match status" value="1"/>
</dbReference>
<evidence type="ECO:0000313" key="5">
    <source>
        <dbReference type="EMBL" id="MFC3099614.1"/>
    </source>
</evidence>
<keyword evidence="6" id="KW-1185">Reference proteome</keyword>
<dbReference type="SUPFAM" id="SSF55073">
    <property type="entry name" value="Nucleotide cyclase"/>
    <property type="match status" value="1"/>
</dbReference>
<dbReference type="RefSeq" id="WP_336917162.1">
    <property type="nucleotide sequence ID" value="NZ_JBANRN010000001.1"/>
</dbReference>
<dbReference type="InterPro" id="IPR007891">
    <property type="entry name" value="CHASE3"/>
</dbReference>
<organism evidence="5 6">
    <name type="scientific">Alteraurantiacibacter lauratis</name>
    <dbReference type="NCBI Taxonomy" id="2054627"/>
    <lineage>
        <taxon>Bacteria</taxon>
        <taxon>Pseudomonadati</taxon>
        <taxon>Pseudomonadota</taxon>
        <taxon>Alphaproteobacteria</taxon>
        <taxon>Sphingomonadales</taxon>
        <taxon>Erythrobacteraceae</taxon>
        <taxon>Alteraurantiacibacter</taxon>
    </lineage>
</organism>
<evidence type="ECO:0000259" key="4">
    <source>
        <dbReference type="PROSITE" id="PS50887"/>
    </source>
</evidence>
<proteinExistence type="predicted"/>
<feature type="domain" description="GGDEF" evidence="4">
    <location>
        <begin position="273"/>
        <end position="405"/>
    </location>
</feature>
<comment type="caution">
    <text evidence="5">The sequence shown here is derived from an EMBL/GenBank/DDBJ whole genome shotgun (WGS) entry which is preliminary data.</text>
</comment>
<dbReference type="PANTHER" id="PTHR45138">
    <property type="entry name" value="REGULATORY COMPONENTS OF SENSORY TRANSDUCTION SYSTEM"/>
    <property type="match status" value="1"/>
</dbReference>
<protein>
    <recommendedName>
        <fullName evidence="1">diguanylate cyclase</fullName>
        <ecNumber evidence="1">2.7.7.65</ecNumber>
    </recommendedName>
</protein>
<name>A0ABV7ECP9_9SPHN</name>
<keyword evidence="3" id="KW-0472">Membrane</keyword>
<evidence type="ECO:0000256" key="1">
    <source>
        <dbReference type="ARBA" id="ARBA00012528"/>
    </source>
</evidence>
<accession>A0ABV7ECP9</accession>
<keyword evidence="5" id="KW-0808">Transferase</keyword>
<sequence length="405" mass="44124">MGTFGHFAVTAGHRQSARSSATSGKLLLATALLLGALLALSGWLAREATREMRDAGRWESEAFEVIDAINNLRLGVVSVRRGERGYLLTGDPTYLEPYVEGRAHIAQAFDKLQKQVITDQEQQARVKAMDGALQVYLAQAAGTVELERQGRHAEAVSIVRSGAGRQLINNLLRQLDSFESAERSLLAERKRRAERAAARSDQAQIALNATGLLLLAVGLFASFALRRAIANEEQARAELKWLATTDELTGLANRREMFAGLDRLIAFARRQKRPLAVAVIDIDRFKLVNDTHGHSAGDEVIRCVAQMGLALMREQDLVGRLGGEEFLIAFPDCTAEDAASACERLREGIAALPIILPEGKALAVTLSIGVAALRPDDDRTRLISRADEALYQAKKAGRDQVKQAA</sequence>
<evidence type="ECO:0000256" key="2">
    <source>
        <dbReference type="ARBA" id="ARBA00034247"/>
    </source>
</evidence>
<dbReference type="Pfam" id="PF00990">
    <property type="entry name" value="GGDEF"/>
    <property type="match status" value="1"/>
</dbReference>
<dbReference type="EMBL" id="JBHRSU010000001">
    <property type="protein sequence ID" value="MFC3099614.1"/>
    <property type="molecule type" value="Genomic_DNA"/>
</dbReference>
<keyword evidence="5" id="KW-0548">Nucleotidyltransferase</keyword>
<dbReference type="Pfam" id="PF05227">
    <property type="entry name" value="CHASE3"/>
    <property type="match status" value="1"/>
</dbReference>
<feature type="transmembrane region" description="Helical" evidence="3">
    <location>
        <begin position="26"/>
        <end position="45"/>
    </location>
</feature>
<dbReference type="InterPro" id="IPR000160">
    <property type="entry name" value="GGDEF_dom"/>
</dbReference>
<dbReference type="CDD" id="cd19410">
    <property type="entry name" value="HK9-like_sensor"/>
    <property type="match status" value="1"/>
</dbReference>
<comment type="catalytic activity">
    <reaction evidence="2">
        <text>2 GTP = 3',3'-c-di-GMP + 2 diphosphate</text>
        <dbReference type="Rhea" id="RHEA:24898"/>
        <dbReference type="ChEBI" id="CHEBI:33019"/>
        <dbReference type="ChEBI" id="CHEBI:37565"/>
        <dbReference type="ChEBI" id="CHEBI:58805"/>
        <dbReference type="EC" id="2.7.7.65"/>
    </reaction>
</comment>
<evidence type="ECO:0000313" key="6">
    <source>
        <dbReference type="Proteomes" id="UP001595378"/>
    </source>
</evidence>
<dbReference type="EC" id="2.7.7.65" evidence="1"/>
<dbReference type="Proteomes" id="UP001595378">
    <property type="component" value="Unassembled WGS sequence"/>
</dbReference>
<keyword evidence="3" id="KW-0812">Transmembrane</keyword>